<dbReference type="SUPFAM" id="SSF49562">
    <property type="entry name" value="C2 domain (Calcium/lipid-binding domain, CaLB)"/>
    <property type="match status" value="1"/>
</dbReference>
<dbReference type="AlphaFoldDB" id="A0A9P6FZ15"/>
<comment type="caution">
    <text evidence="3">The sequence shown here is derived from an EMBL/GenBank/DDBJ whole genome shotgun (WGS) entry which is preliminary data.</text>
</comment>
<keyword evidence="4" id="KW-1185">Reference proteome</keyword>
<evidence type="ECO:0000313" key="3">
    <source>
        <dbReference type="EMBL" id="KAF9583801.1"/>
    </source>
</evidence>
<feature type="region of interest" description="Disordered" evidence="1">
    <location>
        <begin position="254"/>
        <end position="286"/>
    </location>
</feature>
<feature type="compositionally biased region" description="Low complexity" evidence="1">
    <location>
        <begin position="265"/>
        <end position="286"/>
    </location>
</feature>
<feature type="compositionally biased region" description="Polar residues" evidence="1">
    <location>
        <begin position="255"/>
        <end position="264"/>
    </location>
</feature>
<proteinExistence type="predicted"/>
<feature type="non-terminal residue" evidence="3">
    <location>
        <position position="507"/>
    </location>
</feature>
<dbReference type="CDD" id="cd00030">
    <property type="entry name" value="C2"/>
    <property type="match status" value="1"/>
</dbReference>
<sequence>GLARGDLLSSDPFLEVYLCPPTTTNNNSSSLNNRKYDDSLPSFVTGVQWATLNPTWDAVWNLQNVPERSELVILVKDKNKMMVDTDLGVASMILGQKLQGSPPEHSLDVYRSASRKQGQVIIEITARQSSCDPSSGPTSSGPARYSRHTSYAAGVLTRDRKNEFYTYRVRLYHLQEIFGSDPRFYQPYNRDYDAARRIFADSLEGLNIRNALHSQHSYLYRHGRNTEYGALETGAQFAELVHRARLSQWRKMRQRQQGQLSPLFSSGGRSRRSSIQQPTSNQQQQQYGEGYIENGSTSPIEVPEPSAPGKIRTLHDLRTVVFTYSIVPRGLYFSETGAAFFQDFMSKHAMHANRAPEVMYSGEFRLFVEDCIGCGDDGSDNESAGENEGQPERRPQWTLLIDNNSGTYGPKKENLYQVKKLFEQNFPDLIVKAVDREDPYLTAIKEEAKRMEEEMAIVSMLKTGMGLGPRPKSPLFAHTEMGSQEKLEQYSGPGYESNRSTEGKMLA</sequence>
<dbReference type="Gene3D" id="2.60.40.150">
    <property type="entry name" value="C2 domain"/>
    <property type="match status" value="1"/>
</dbReference>
<dbReference type="EMBL" id="JAABOA010000586">
    <property type="protein sequence ID" value="KAF9583801.1"/>
    <property type="molecule type" value="Genomic_DNA"/>
</dbReference>
<organism evidence="3 4">
    <name type="scientific">Lunasporangiospora selenospora</name>
    <dbReference type="NCBI Taxonomy" id="979761"/>
    <lineage>
        <taxon>Eukaryota</taxon>
        <taxon>Fungi</taxon>
        <taxon>Fungi incertae sedis</taxon>
        <taxon>Mucoromycota</taxon>
        <taxon>Mortierellomycotina</taxon>
        <taxon>Mortierellomycetes</taxon>
        <taxon>Mortierellales</taxon>
        <taxon>Mortierellaceae</taxon>
        <taxon>Lunasporangiospora</taxon>
    </lineage>
</organism>
<dbReference type="Proteomes" id="UP000780801">
    <property type="component" value="Unassembled WGS sequence"/>
</dbReference>
<feature type="domain" description="C2" evidence="2">
    <location>
        <begin position="1"/>
        <end position="107"/>
    </location>
</feature>
<reference evidence="3" key="1">
    <citation type="journal article" date="2020" name="Fungal Divers.">
        <title>Resolving the Mortierellaceae phylogeny through synthesis of multi-gene phylogenetics and phylogenomics.</title>
        <authorList>
            <person name="Vandepol N."/>
            <person name="Liber J."/>
            <person name="Desiro A."/>
            <person name="Na H."/>
            <person name="Kennedy M."/>
            <person name="Barry K."/>
            <person name="Grigoriev I.V."/>
            <person name="Miller A.N."/>
            <person name="O'Donnell K."/>
            <person name="Stajich J.E."/>
            <person name="Bonito G."/>
        </authorList>
    </citation>
    <scope>NUCLEOTIDE SEQUENCE</scope>
    <source>
        <strain evidence="3">KOD1015</strain>
    </source>
</reference>
<accession>A0A9P6FZ15</accession>
<dbReference type="PROSITE" id="PS50004">
    <property type="entry name" value="C2"/>
    <property type="match status" value="1"/>
</dbReference>
<feature type="region of interest" description="Disordered" evidence="1">
    <location>
        <begin position="377"/>
        <end position="398"/>
    </location>
</feature>
<gene>
    <name evidence="3" type="ORF">BGW38_008484</name>
</gene>
<dbReference type="InterPro" id="IPR035892">
    <property type="entry name" value="C2_domain_sf"/>
</dbReference>
<protein>
    <recommendedName>
        <fullName evidence="2">C2 domain-containing protein</fullName>
    </recommendedName>
</protein>
<dbReference type="InterPro" id="IPR000008">
    <property type="entry name" value="C2_dom"/>
</dbReference>
<evidence type="ECO:0000256" key="1">
    <source>
        <dbReference type="SAM" id="MobiDB-lite"/>
    </source>
</evidence>
<dbReference type="OrthoDB" id="73919at2759"/>
<evidence type="ECO:0000313" key="4">
    <source>
        <dbReference type="Proteomes" id="UP000780801"/>
    </source>
</evidence>
<evidence type="ECO:0000259" key="2">
    <source>
        <dbReference type="PROSITE" id="PS50004"/>
    </source>
</evidence>
<feature type="region of interest" description="Disordered" evidence="1">
    <location>
        <begin position="474"/>
        <end position="507"/>
    </location>
</feature>
<name>A0A9P6FZ15_9FUNG</name>